<dbReference type="EMBL" id="AP023421">
    <property type="protein sequence ID" value="BCK85738.1"/>
    <property type="molecule type" value="Genomic_DNA"/>
</dbReference>
<protein>
    <submittedName>
        <fullName evidence="5">LacI family transcriptional regulator</fullName>
    </submittedName>
</protein>
<dbReference type="SMART" id="SM00354">
    <property type="entry name" value="HTH_LACI"/>
    <property type="match status" value="1"/>
</dbReference>
<dbReference type="PROSITE" id="PS50932">
    <property type="entry name" value="HTH_LACI_2"/>
    <property type="match status" value="1"/>
</dbReference>
<dbReference type="AlphaFoldDB" id="A0A810QBU0"/>
<dbReference type="RefSeq" id="WP_213543761.1">
    <property type="nucleotide sequence ID" value="NZ_AP023421.1"/>
</dbReference>
<dbReference type="CDD" id="cd01392">
    <property type="entry name" value="HTH_LacI"/>
    <property type="match status" value="1"/>
</dbReference>
<dbReference type="InterPro" id="IPR000843">
    <property type="entry name" value="HTH_LacI"/>
</dbReference>
<dbReference type="SUPFAM" id="SSF47413">
    <property type="entry name" value="lambda repressor-like DNA-binding domains"/>
    <property type="match status" value="1"/>
</dbReference>
<dbReference type="Gene3D" id="3.40.50.2300">
    <property type="match status" value="2"/>
</dbReference>
<dbReference type="GO" id="GO:0000976">
    <property type="term" value="F:transcription cis-regulatory region binding"/>
    <property type="evidence" value="ECO:0007669"/>
    <property type="project" value="TreeGrafter"/>
</dbReference>
<evidence type="ECO:0000259" key="4">
    <source>
        <dbReference type="PROSITE" id="PS50932"/>
    </source>
</evidence>
<proteinExistence type="predicted"/>
<keyword evidence="5" id="KW-0614">Plasmid</keyword>
<keyword evidence="3" id="KW-0804">Transcription</keyword>
<name>A0A810QBU0_9FIRM</name>
<dbReference type="PRINTS" id="PR00036">
    <property type="entry name" value="HTHLACI"/>
</dbReference>
<dbReference type="InterPro" id="IPR010982">
    <property type="entry name" value="Lambda_DNA-bd_dom_sf"/>
</dbReference>
<dbReference type="InterPro" id="IPR046335">
    <property type="entry name" value="LacI/GalR-like_sensor"/>
</dbReference>
<dbReference type="Proteomes" id="UP000679848">
    <property type="component" value="Plasmid pMM59_01"/>
</dbReference>
<reference evidence="5" key="1">
    <citation type="submission" date="2020-09" db="EMBL/GenBank/DDBJ databases">
        <title>New species isolated from human feces.</title>
        <authorList>
            <person name="Kitahara M."/>
            <person name="Shigeno Y."/>
            <person name="Shime M."/>
            <person name="Matsumoto Y."/>
            <person name="Nakamura S."/>
            <person name="Motooka D."/>
            <person name="Fukuoka S."/>
            <person name="Nishikawa H."/>
            <person name="Benno Y."/>
        </authorList>
    </citation>
    <scope>NUCLEOTIDE SEQUENCE</scope>
    <source>
        <strain evidence="5">MM59</strain>
        <plasmid evidence="5">pMM59_01</plasmid>
    </source>
</reference>
<geneLocation type="plasmid" evidence="5 6">
    <name>pMM59_01</name>
</geneLocation>
<keyword evidence="1" id="KW-0805">Transcription regulation</keyword>
<keyword evidence="6" id="KW-1185">Reference proteome</keyword>
<dbReference type="GO" id="GO:0003700">
    <property type="term" value="F:DNA-binding transcription factor activity"/>
    <property type="evidence" value="ECO:0007669"/>
    <property type="project" value="TreeGrafter"/>
</dbReference>
<keyword evidence="2" id="KW-0238">DNA-binding</keyword>
<evidence type="ECO:0000256" key="2">
    <source>
        <dbReference type="ARBA" id="ARBA00023125"/>
    </source>
</evidence>
<evidence type="ECO:0000256" key="1">
    <source>
        <dbReference type="ARBA" id="ARBA00023015"/>
    </source>
</evidence>
<dbReference type="CDD" id="cd06267">
    <property type="entry name" value="PBP1_LacI_sugar_binding-like"/>
    <property type="match status" value="1"/>
</dbReference>
<evidence type="ECO:0000313" key="6">
    <source>
        <dbReference type="Proteomes" id="UP000679848"/>
    </source>
</evidence>
<dbReference type="PANTHER" id="PTHR30146">
    <property type="entry name" value="LACI-RELATED TRANSCRIPTIONAL REPRESSOR"/>
    <property type="match status" value="1"/>
</dbReference>
<dbReference type="Pfam" id="PF13377">
    <property type="entry name" value="Peripla_BP_3"/>
    <property type="match status" value="1"/>
</dbReference>
<dbReference type="InterPro" id="IPR028082">
    <property type="entry name" value="Peripla_BP_I"/>
</dbReference>
<dbReference type="Gene3D" id="1.10.260.40">
    <property type="entry name" value="lambda repressor-like DNA-binding domains"/>
    <property type="match status" value="1"/>
</dbReference>
<dbReference type="Pfam" id="PF00356">
    <property type="entry name" value="LacI"/>
    <property type="match status" value="1"/>
</dbReference>
<feature type="domain" description="HTH lacI-type" evidence="4">
    <location>
        <begin position="1"/>
        <end position="55"/>
    </location>
</feature>
<evidence type="ECO:0000313" key="5">
    <source>
        <dbReference type="EMBL" id="BCK85738.1"/>
    </source>
</evidence>
<dbReference type="KEGG" id="pfaa:MM59RIKEN_30570"/>
<organism evidence="5 6">
    <name type="scientific">Pusillibacter faecalis</name>
    <dbReference type="NCBI Taxonomy" id="2714358"/>
    <lineage>
        <taxon>Bacteria</taxon>
        <taxon>Bacillati</taxon>
        <taxon>Bacillota</taxon>
        <taxon>Clostridia</taxon>
        <taxon>Eubacteriales</taxon>
        <taxon>Oscillospiraceae</taxon>
        <taxon>Pusillibacter</taxon>
    </lineage>
</organism>
<gene>
    <name evidence="5" type="ORF">MM59RIKEN_30570</name>
</gene>
<evidence type="ECO:0000256" key="3">
    <source>
        <dbReference type="ARBA" id="ARBA00023163"/>
    </source>
</evidence>
<sequence length="344" mass="37319">MTIRDIAKRCSVSVSTVSRVLNNHPDVSAASRARVLEAVREAHYVPNNSARDLVRPQSDGIGLVVRGVGNPFFTGVIQAIERAIGGAGYNLVLHQIRSEGDELRAGAELARSRRLLGLVLLGGRFDYTPEQVALLDVPFVCCSYTNSFGSLAKDAYSSVTIDDQREACRAVRLLTEQGHQRIAILLDSTQDSSISQLRYMGYRQALEESGLLLDKSLIGETGSFDMAAAYETAARLLAGRRDVTAVFAIADSIAVAAMKALHDLGRRVPEDCSVVSIDGIEMSAYTVPALTTLAQPQEEMGERAVRILVDMIEGRGRNQHVLLKTALRPGETIAPYQVFASGRM</sequence>
<dbReference type="PANTHER" id="PTHR30146:SF109">
    <property type="entry name" value="HTH-TYPE TRANSCRIPTIONAL REGULATOR GALS"/>
    <property type="match status" value="1"/>
</dbReference>
<dbReference type="SUPFAM" id="SSF53822">
    <property type="entry name" value="Periplasmic binding protein-like I"/>
    <property type="match status" value="1"/>
</dbReference>
<accession>A0A810QBU0</accession>